<accession>A0A5C8V5K7</accession>
<dbReference type="EMBL" id="VRUR01000002">
    <property type="protein sequence ID" value="TXN36058.1"/>
    <property type="molecule type" value="Genomic_DNA"/>
</dbReference>
<evidence type="ECO:0000256" key="1">
    <source>
        <dbReference type="PROSITE-ProRule" id="PRU00169"/>
    </source>
</evidence>
<keyword evidence="1" id="KW-0597">Phosphoprotein</keyword>
<dbReference type="Proteomes" id="UP000321456">
    <property type="component" value="Unassembled WGS sequence"/>
</dbReference>
<proteinExistence type="predicted"/>
<dbReference type="Pfam" id="PF00072">
    <property type="entry name" value="Response_reg"/>
    <property type="match status" value="1"/>
</dbReference>
<reference evidence="3 4" key="1">
    <citation type="submission" date="2019-08" db="EMBL/GenBank/DDBJ databases">
        <title>Professor.</title>
        <authorList>
            <person name="Park J.S."/>
        </authorList>
    </citation>
    <scope>NUCLEOTIDE SEQUENCE [LARGE SCALE GENOMIC DNA]</scope>
    <source>
        <strain evidence="3 4">176CP5-101</strain>
    </source>
</reference>
<comment type="caution">
    <text evidence="3">The sequence shown here is derived from an EMBL/GenBank/DDBJ whole genome shotgun (WGS) entry which is preliminary data.</text>
</comment>
<dbReference type="SMART" id="SM00448">
    <property type="entry name" value="REC"/>
    <property type="match status" value="1"/>
</dbReference>
<keyword evidence="4" id="KW-1185">Reference proteome</keyword>
<dbReference type="RefSeq" id="WP_147744829.1">
    <property type="nucleotide sequence ID" value="NZ_VRUR01000002.1"/>
</dbReference>
<evidence type="ECO:0000313" key="3">
    <source>
        <dbReference type="EMBL" id="TXN36058.1"/>
    </source>
</evidence>
<dbReference type="PROSITE" id="PS50110">
    <property type="entry name" value="RESPONSE_REGULATORY"/>
    <property type="match status" value="1"/>
</dbReference>
<dbReference type="PANTHER" id="PTHR44520:SF2">
    <property type="entry name" value="RESPONSE REGULATOR RCP1"/>
    <property type="match status" value="1"/>
</dbReference>
<dbReference type="Gene3D" id="3.40.50.2300">
    <property type="match status" value="1"/>
</dbReference>
<feature type="modified residue" description="4-aspartylphosphate" evidence="1">
    <location>
        <position position="64"/>
    </location>
</feature>
<dbReference type="InterPro" id="IPR011006">
    <property type="entry name" value="CheY-like_superfamily"/>
</dbReference>
<dbReference type="PANTHER" id="PTHR44520">
    <property type="entry name" value="RESPONSE REGULATOR RCP1-RELATED"/>
    <property type="match status" value="1"/>
</dbReference>
<name>A0A5C8V5K7_9FLAO</name>
<dbReference type="AlphaFoldDB" id="A0A5C8V5K7"/>
<gene>
    <name evidence="3" type="ORF">FVB32_15985</name>
</gene>
<evidence type="ECO:0000313" key="4">
    <source>
        <dbReference type="Proteomes" id="UP000321456"/>
    </source>
</evidence>
<dbReference type="GO" id="GO:0000160">
    <property type="term" value="P:phosphorelay signal transduction system"/>
    <property type="evidence" value="ECO:0007669"/>
    <property type="project" value="InterPro"/>
</dbReference>
<evidence type="ECO:0000259" key="2">
    <source>
        <dbReference type="PROSITE" id="PS50110"/>
    </source>
</evidence>
<sequence length="136" mass="15457">MRKKLKSILLVDDDEATNFIHRLVIKQSDCAENIVIKENGIDALNYLKSEVNGEHPQPNLIFLDINMPAMDGWGFLEEYKALPKQQQADTVIVMLTTSLNPEDKKKASSIPEISDFISKPLTIEKMNKVHANFFLN</sequence>
<feature type="domain" description="Response regulatory" evidence="2">
    <location>
        <begin position="7"/>
        <end position="134"/>
    </location>
</feature>
<dbReference type="SUPFAM" id="SSF52172">
    <property type="entry name" value="CheY-like"/>
    <property type="match status" value="1"/>
</dbReference>
<organism evidence="3 4">
    <name type="scientific">Flagellimonas hymeniacidonis</name>
    <dbReference type="NCBI Taxonomy" id="2603628"/>
    <lineage>
        <taxon>Bacteria</taxon>
        <taxon>Pseudomonadati</taxon>
        <taxon>Bacteroidota</taxon>
        <taxon>Flavobacteriia</taxon>
        <taxon>Flavobacteriales</taxon>
        <taxon>Flavobacteriaceae</taxon>
        <taxon>Flagellimonas</taxon>
    </lineage>
</organism>
<protein>
    <submittedName>
        <fullName evidence="3">Response regulator</fullName>
    </submittedName>
</protein>
<dbReference type="InterPro" id="IPR001789">
    <property type="entry name" value="Sig_transdc_resp-reg_receiver"/>
</dbReference>
<dbReference type="InterPro" id="IPR052893">
    <property type="entry name" value="TCS_response_regulator"/>
</dbReference>